<dbReference type="EMBL" id="JACVVK020000027">
    <property type="protein sequence ID" value="KAK7502188.1"/>
    <property type="molecule type" value="Genomic_DNA"/>
</dbReference>
<gene>
    <name evidence="1" type="ORF">BaRGS_00006552</name>
</gene>
<accession>A0ABD0LSW6</accession>
<keyword evidence="2" id="KW-1185">Reference proteome</keyword>
<dbReference type="Proteomes" id="UP001519460">
    <property type="component" value="Unassembled WGS sequence"/>
</dbReference>
<organism evidence="1 2">
    <name type="scientific">Batillaria attramentaria</name>
    <dbReference type="NCBI Taxonomy" id="370345"/>
    <lineage>
        <taxon>Eukaryota</taxon>
        <taxon>Metazoa</taxon>
        <taxon>Spiralia</taxon>
        <taxon>Lophotrochozoa</taxon>
        <taxon>Mollusca</taxon>
        <taxon>Gastropoda</taxon>
        <taxon>Caenogastropoda</taxon>
        <taxon>Sorbeoconcha</taxon>
        <taxon>Cerithioidea</taxon>
        <taxon>Batillariidae</taxon>
        <taxon>Batillaria</taxon>
    </lineage>
</organism>
<comment type="caution">
    <text evidence="1">The sequence shown here is derived from an EMBL/GenBank/DDBJ whole genome shotgun (WGS) entry which is preliminary data.</text>
</comment>
<proteinExistence type="predicted"/>
<protein>
    <submittedName>
        <fullName evidence="1">Uncharacterized protein</fullName>
    </submittedName>
</protein>
<sequence length="157" mass="17036">MRNNLISRRLPKSLKCEGCDCEIPVEVCQRGNSVIARLDRVAGDCGSGVEWSFREITKPVTPLACTQPAADSCWIEVHGISQQPLSDCNNNAVRTRSVLAGPFRYVMCPTVALRGFPGAALLPLILDKASLLLSDRFPHGVLSSGAWNSSPDLSVLW</sequence>
<evidence type="ECO:0000313" key="1">
    <source>
        <dbReference type="EMBL" id="KAK7502188.1"/>
    </source>
</evidence>
<dbReference type="AlphaFoldDB" id="A0ABD0LSW6"/>
<name>A0ABD0LSW6_9CAEN</name>
<reference evidence="1 2" key="1">
    <citation type="journal article" date="2023" name="Sci. Data">
        <title>Genome assembly of the Korean intertidal mud-creeper Batillaria attramentaria.</title>
        <authorList>
            <person name="Patra A.K."/>
            <person name="Ho P.T."/>
            <person name="Jun S."/>
            <person name="Lee S.J."/>
            <person name="Kim Y."/>
            <person name="Won Y.J."/>
        </authorList>
    </citation>
    <scope>NUCLEOTIDE SEQUENCE [LARGE SCALE GENOMIC DNA]</scope>
    <source>
        <strain evidence="1">Wonlab-2016</strain>
    </source>
</reference>
<evidence type="ECO:0000313" key="2">
    <source>
        <dbReference type="Proteomes" id="UP001519460"/>
    </source>
</evidence>